<dbReference type="AlphaFoldDB" id="A6G540"/>
<proteinExistence type="predicted"/>
<dbReference type="EMBL" id="ABCS01000024">
    <property type="protein sequence ID" value="EDM78952.1"/>
    <property type="molecule type" value="Genomic_DNA"/>
</dbReference>
<gene>
    <name evidence="1" type="ORF">PPSIR1_06908</name>
</gene>
<organism evidence="1 2">
    <name type="scientific">Plesiocystis pacifica SIR-1</name>
    <dbReference type="NCBI Taxonomy" id="391625"/>
    <lineage>
        <taxon>Bacteria</taxon>
        <taxon>Pseudomonadati</taxon>
        <taxon>Myxococcota</taxon>
        <taxon>Polyangia</taxon>
        <taxon>Nannocystales</taxon>
        <taxon>Nannocystaceae</taxon>
        <taxon>Plesiocystis</taxon>
    </lineage>
</organism>
<accession>A6G540</accession>
<evidence type="ECO:0000313" key="1">
    <source>
        <dbReference type="EMBL" id="EDM78952.1"/>
    </source>
</evidence>
<comment type="caution">
    <text evidence="1">The sequence shown here is derived from an EMBL/GenBank/DDBJ whole genome shotgun (WGS) entry which is preliminary data.</text>
</comment>
<reference evidence="1 2" key="1">
    <citation type="submission" date="2007-06" db="EMBL/GenBank/DDBJ databases">
        <authorList>
            <person name="Shimkets L."/>
            <person name="Ferriera S."/>
            <person name="Johnson J."/>
            <person name="Kravitz S."/>
            <person name="Beeson K."/>
            <person name="Sutton G."/>
            <person name="Rogers Y.-H."/>
            <person name="Friedman R."/>
            <person name="Frazier M."/>
            <person name="Venter J.C."/>
        </authorList>
    </citation>
    <scope>NUCLEOTIDE SEQUENCE [LARGE SCALE GENOMIC DNA]</scope>
    <source>
        <strain evidence="1 2">SIR-1</strain>
    </source>
</reference>
<dbReference type="Proteomes" id="UP000005801">
    <property type="component" value="Unassembled WGS sequence"/>
</dbReference>
<evidence type="ECO:0000313" key="2">
    <source>
        <dbReference type="Proteomes" id="UP000005801"/>
    </source>
</evidence>
<keyword evidence="2" id="KW-1185">Reference proteome</keyword>
<protein>
    <submittedName>
        <fullName evidence="1">Uncharacterized protein</fullName>
    </submittedName>
</protein>
<sequence length="205" mass="22147">MYSQLVSFPKMMCSVSLGTLMVLGAAFFVMTDVSASGLHDVDLPLESSVPSDTLSQAERFAGEYRFVGGQREADGIDAAIEASADALSPMLRGLGRKKLKATNPVPKGMRIAVKGDALELTIDGKGFKAGLDGKPDSQKSSEGDAVKVSFKFRDGKLVQFIDGAKGDRHNYIRLSEDGNRLTMKVKVSSSHLPVPVEYKLTFKRK</sequence>
<name>A6G540_9BACT</name>